<dbReference type="GO" id="GO:0030170">
    <property type="term" value="F:pyridoxal phosphate binding"/>
    <property type="evidence" value="ECO:0007669"/>
    <property type="project" value="TreeGrafter"/>
</dbReference>
<dbReference type="GO" id="GO:0008483">
    <property type="term" value="F:transaminase activity"/>
    <property type="evidence" value="ECO:0007669"/>
    <property type="project" value="TreeGrafter"/>
</dbReference>
<dbReference type="InterPro" id="IPR015421">
    <property type="entry name" value="PyrdxlP-dep_Trfase_major"/>
</dbReference>
<reference evidence="6 7" key="1">
    <citation type="submission" date="2020-07" db="EMBL/GenBank/DDBJ databases">
        <title>Sequencing the genomes of 1000 actinobacteria strains.</title>
        <authorList>
            <person name="Klenk H.-P."/>
        </authorList>
    </citation>
    <scope>NUCLEOTIDE SEQUENCE [LARGE SCALE GENOMIC DNA]</scope>
    <source>
        <strain evidence="6 7">DSM 23737</strain>
    </source>
</reference>
<dbReference type="GO" id="GO:0000271">
    <property type="term" value="P:polysaccharide biosynthetic process"/>
    <property type="evidence" value="ECO:0007669"/>
    <property type="project" value="TreeGrafter"/>
</dbReference>
<proteinExistence type="inferred from homology"/>
<dbReference type="PANTHER" id="PTHR30244">
    <property type="entry name" value="TRANSAMINASE"/>
    <property type="match status" value="1"/>
</dbReference>
<dbReference type="PIRSF" id="PIRSF000390">
    <property type="entry name" value="PLP_StrS"/>
    <property type="match status" value="1"/>
</dbReference>
<sequence length="369" mass="40285">MHNNSKIPFNDLGRGTRAIRGQLDGVIARVVSNGWFVMGPEHDALERELASYVGVKHAINVGNGTDALELALAAAGVTRGGTVVTVANAGAYTTIAARLLGAEPVYCDVDATTLLMSAATLNETLRLLPEKPHAIVVTHLYGALAPIEELVIVAREHGIRIIEDCAQSMGASESGRRGGSFADLSTTSFYPTKNLGALGDGGAVFTNDDDLADTVRRMRQYGWASKYSIEYAHGRNSRLDEIQAAILRIKLPFLDQQNEKRRVIHSAYEKTAHDGMRILNRSSESFNGHLAVIVIENRDKVRADFAAAGITTDVHYPIPDHQQKYADFMPRAMPLEVTEWAVRNILSVPLFPELSTEEVSRISRALKLV</sequence>
<evidence type="ECO:0000256" key="4">
    <source>
        <dbReference type="PIRSR" id="PIRSR000390-2"/>
    </source>
</evidence>
<dbReference type="CDD" id="cd00616">
    <property type="entry name" value="AHBA_syn"/>
    <property type="match status" value="1"/>
</dbReference>
<keyword evidence="7" id="KW-1185">Reference proteome</keyword>
<feature type="modified residue" description="N6-(pyridoxal phosphate)lysine" evidence="4">
    <location>
        <position position="193"/>
    </location>
</feature>
<dbReference type="InterPro" id="IPR015422">
    <property type="entry name" value="PyrdxlP-dep_Trfase_small"/>
</dbReference>
<dbReference type="EMBL" id="JACGWU010000003">
    <property type="protein sequence ID" value="MBA8829275.1"/>
    <property type="molecule type" value="Genomic_DNA"/>
</dbReference>
<protein>
    <submittedName>
        <fullName evidence="6">dTDP-4-amino-4,6-dideoxygalactose transaminase</fullName>
    </submittedName>
</protein>
<evidence type="ECO:0000256" key="2">
    <source>
        <dbReference type="ARBA" id="ARBA00037999"/>
    </source>
</evidence>
<evidence type="ECO:0000256" key="1">
    <source>
        <dbReference type="ARBA" id="ARBA00022898"/>
    </source>
</evidence>
<dbReference type="InterPro" id="IPR015424">
    <property type="entry name" value="PyrdxlP-dep_Trfase"/>
</dbReference>
<dbReference type="RefSeq" id="WP_182484713.1">
    <property type="nucleotide sequence ID" value="NZ_JACGWU010000003.1"/>
</dbReference>
<comment type="caution">
    <text evidence="6">The sequence shown here is derived from an EMBL/GenBank/DDBJ whole genome shotgun (WGS) entry which is preliminary data.</text>
</comment>
<name>A0A7W3PPB0_9MICO</name>
<dbReference type="Proteomes" id="UP000524237">
    <property type="component" value="Unassembled WGS sequence"/>
</dbReference>
<gene>
    <name evidence="6" type="ORF">FB555_001378</name>
</gene>
<dbReference type="AlphaFoldDB" id="A0A7W3PPB0"/>
<dbReference type="Gene3D" id="3.90.1150.10">
    <property type="entry name" value="Aspartate Aminotransferase, domain 1"/>
    <property type="match status" value="1"/>
</dbReference>
<dbReference type="Pfam" id="PF01041">
    <property type="entry name" value="DegT_DnrJ_EryC1"/>
    <property type="match status" value="1"/>
</dbReference>
<feature type="active site" description="Proton acceptor" evidence="3">
    <location>
        <position position="193"/>
    </location>
</feature>
<dbReference type="InterPro" id="IPR000653">
    <property type="entry name" value="DegT/StrS_aminotransferase"/>
</dbReference>
<dbReference type="SUPFAM" id="SSF53383">
    <property type="entry name" value="PLP-dependent transferases"/>
    <property type="match status" value="1"/>
</dbReference>
<accession>A0A7W3PPB0</accession>
<keyword evidence="1 4" id="KW-0663">Pyridoxal phosphate</keyword>
<evidence type="ECO:0000256" key="5">
    <source>
        <dbReference type="RuleBase" id="RU004508"/>
    </source>
</evidence>
<dbReference type="PANTHER" id="PTHR30244:SF36">
    <property type="entry name" value="3-OXO-GLUCOSE-6-PHOSPHATE:GLUTAMATE AMINOTRANSFERASE"/>
    <property type="match status" value="1"/>
</dbReference>
<dbReference type="Gene3D" id="3.40.640.10">
    <property type="entry name" value="Type I PLP-dependent aspartate aminotransferase-like (Major domain)"/>
    <property type="match status" value="1"/>
</dbReference>
<organism evidence="6 7">
    <name type="scientific">Alpinimonas psychrophila</name>
    <dbReference type="NCBI Taxonomy" id="748908"/>
    <lineage>
        <taxon>Bacteria</taxon>
        <taxon>Bacillati</taxon>
        <taxon>Actinomycetota</taxon>
        <taxon>Actinomycetes</taxon>
        <taxon>Micrococcales</taxon>
        <taxon>Microbacteriaceae</taxon>
        <taxon>Alpinimonas</taxon>
    </lineage>
</organism>
<evidence type="ECO:0000313" key="7">
    <source>
        <dbReference type="Proteomes" id="UP000524237"/>
    </source>
</evidence>
<evidence type="ECO:0000313" key="6">
    <source>
        <dbReference type="EMBL" id="MBA8829275.1"/>
    </source>
</evidence>
<comment type="similarity">
    <text evidence="2 5">Belongs to the DegT/DnrJ/EryC1 family.</text>
</comment>
<evidence type="ECO:0000256" key="3">
    <source>
        <dbReference type="PIRSR" id="PIRSR000390-1"/>
    </source>
</evidence>